<protein>
    <recommendedName>
        <fullName evidence="2">DUF7050 domain-containing protein</fullName>
    </recommendedName>
</protein>
<dbReference type="EMBL" id="JBANAX010000243">
    <property type="protein sequence ID" value="KAL1217429.1"/>
    <property type="molecule type" value="Genomic_DNA"/>
</dbReference>
<comment type="caution">
    <text evidence="3">The sequence shown here is derived from an EMBL/GenBank/DDBJ whole genome shotgun (WGS) entry which is preliminary data.</text>
</comment>
<dbReference type="AlphaFoldDB" id="A0ABD1BJT2"/>
<keyword evidence="1" id="KW-1133">Transmembrane helix</keyword>
<evidence type="ECO:0000313" key="3">
    <source>
        <dbReference type="EMBL" id="KAL1217429.1"/>
    </source>
</evidence>
<keyword evidence="1" id="KW-0472">Membrane</keyword>
<keyword evidence="1" id="KW-0812">Transmembrane</keyword>
<name>A0ABD1BJT2_CARAN</name>
<feature type="domain" description="DUF7050" evidence="2">
    <location>
        <begin position="1"/>
        <end position="63"/>
    </location>
</feature>
<gene>
    <name evidence="3" type="ORF">V5N11_004607</name>
</gene>
<reference evidence="3 4" key="1">
    <citation type="submission" date="2024-04" db="EMBL/GenBank/DDBJ databases">
        <title>Genome assembly C_amara_ONT_v2.</title>
        <authorList>
            <person name="Yant L."/>
            <person name="Moore C."/>
            <person name="Slenker M."/>
        </authorList>
    </citation>
    <scope>NUCLEOTIDE SEQUENCE [LARGE SCALE GENOMIC DNA]</scope>
    <source>
        <tissue evidence="3">Leaf</tissue>
    </source>
</reference>
<sequence length="67" mass="7686">MDAIFLTDDPNTRKQLIGSLAQSFGCVYVCLWSYYFPRPSNYLISMDGYYFEASEEPSSSSSSWKFS</sequence>
<accession>A0ABD1BJT2</accession>
<dbReference type="Pfam" id="PF23133">
    <property type="entry name" value="DUF7050"/>
    <property type="match status" value="1"/>
</dbReference>
<evidence type="ECO:0000259" key="2">
    <source>
        <dbReference type="Pfam" id="PF23133"/>
    </source>
</evidence>
<evidence type="ECO:0000313" key="4">
    <source>
        <dbReference type="Proteomes" id="UP001558713"/>
    </source>
</evidence>
<dbReference type="Proteomes" id="UP001558713">
    <property type="component" value="Unassembled WGS sequence"/>
</dbReference>
<organism evidence="3 4">
    <name type="scientific">Cardamine amara subsp. amara</name>
    <dbReference type="NCBI Taxonomy" id="228776"/>
    <lineage>
        <taxon>Eukaryota</taxon>
        <taxon>Viridiplantae</taxon>
        <taxon>Streptophyta</taxon>
        <taxon>Embryophyta</taxon>
        <taxon>Tracheophyta</taxon>
        <taxon>Spermatophyta</taxon>
        <taxon>Magnoliopsida</taxon>
        <taxon>eudicotyledons</taxon>
        <taxon>Gunneridae</taxon>
        <taxon>Pentapetalae</taxon>
        <taxon>rosids</taxon>
        <taxon>malvids</taxon>
        <taxon>Brassicales</taxon>
        <taxon>Brassicaceae</taxon>
        <taxon>Cardamineae</taxon>
        <taxon>Cardamine</taxon>
    </lineage>
</organism>
<evidence type="ECO:0000256" key="1">
    <source>
        <dbReference type="SAM" id="Phobius"/>
    </source>
</evidence>
<proteinExistence type="predicted"/>
<feature type="transmembrane region" description="Helical" evidence="1">
    <location>
        <begin position="16"/>
        <end position="36"/>
    </location>
</feature>
<keyword evidence="4" id="KW-1185">Reference proteome</keyword>
<dbReference type="InterPro" id="IPR055478">
    <property type="entry name" value="DUF7050"/>
</dbReference>